<dbReference type="SUPFAM" id="SSF102405">
    <property type="entry name" value="MCP/YpsA-like"/>
    <property type="match status" value="1"/>
</dbReference>
<dbReference type="Pfam" id="PF10686">
    <property type="entry name" value="YAcAr"/>
    <property type="match status" value="1"/>
</dbReference>
<protein>
    <submittedName>
        <fullName evidence="2">Mycobacteriophage D29, Gp61</fullName>
    </submittedName>
</protein>
<gene>
    <name evidence="2" type="ORF">UFOVP699_214</name>
</gene>
<reference evidence="2" key="1">
    <citation type="submission" date="2020-04" db="EMBL/GenBank/DDBJ databases">
        <authorList>
            <person name="Chiriac C."/>
            <person name="Salcher M."/>
            <person name="Ghai R."/>
            <person name="Kavagutti S V."/>
        </authorList>
    </citation>
    <scope>NUCLEOTIDE SEQUENCE</scope>
</reference>
<evidence type="ECO:0000259" key="1">
    <source>
        <dbReference type="Pfam" id="PF10686"/>
    </source>
</evidence>
<dbReference type="Gene3D" id="3.40.50.450">
    <property type="match status" value="1"/>
</dbReference>
<name>A0A6J5NQW5_9CAUD</name>
<proteinExistence type="predicted"/>
<dbReference type="EMBL" id="LR796670">
    <property type="protein sequence ID" value="CAB4159478.1"/>
    <property type="molecule type" value="Genomic_DNA"/>
</dbReference>
<evidence type="ECO:0000313" key="2">
    <source>
        <dbReference type="EMBL" id="CAB4159478.1"/>
    </source>
</evidence>
<feature type="domain" description="YspA cpYpsA-related SLOG" evidence="1">
    <location>
        <begin position="1"/>
        <end position="66"/>
    </location>
</feature>
<sequence>MKLAVIGSREFNDFNLLCQKLDILMERKEITLIISGGARGADSLAERYAEERGIPTQILKPDWEKFGKSAGFRRNADIIDACEVCIAFWDGKSKGTLHSIGLAKKKGIPVKVIELNS</sequence>
<organism evidence="2">
    <name type="scientific">uncultured Caudovirales phage</name>
    <dbReference type="NCBI Taxonomy" id="2100421"/>
    <lineage>
        <taxon>Viruses</taxon>
        <taxon>Duplodnaviria</taxon>
        <taxon>Heunggongvirae</taxon>
        <taxon>Uroviricota</taxon>
        <taxon>Caudoviricetes</taxon>
        <taxon>Peduoviridae</taxon>
        <taxon>Maltschvirus</taxon>
        <taxon>Maltschvirus maltsch</taxon>
    </lineage>
</organism>
<dbReference type="InterPro" id="IPR019627">
    <property type="entry name" value="YAcAr"/>
</dbReference>
<accession>A0A6J5NQW5</accession>